<dbReference type="EMBL" id="NFEH01000117">
    <property type="protein sequence ID" value="OTZ67945.1"/>
    <property type="molecule type" value="Genomic_DNA"/>
</dbReference>
<accession>A0A9X6JJE4</accession>
<reference evidence="1 2" key="1">
    <citation type="submission" date="2016-10" db="EMBL/GenBank/DDBJ databases">
        <title>Comparative genomics of Bacillus thuringiensis reveals a path to pathogens against multiple invertebrate hosts.</title>
        <authorList>
            <person name="Zheng J."/>
            <person name="Gao Q."/>
            <person name="Liu H."/>
            <person name="Peng D."/>
            <person name="Ruan L."/>
            <person name="Sun M."/>
        </authorList>
    </citation>
    <scope>NUCLEOTIDE SEQUENCE [LARGE SCALE GENOMIC DNA]</scope>
    <source>
        <strain evidence="1">BGSC 4W1</strain>
    </source>
</reference>
<comment type="caution">
    <text evidence="1">The sequence shown here is derived from an EMBL/GenBank/DDBJ whole genome shotgun (WGS) entry which is preliminary data.</text>
</comment>
<evidence type="ECO:0000313" key="1">
    <source>
        <dbReference type="EMBL" id="OTZ67945.1"/>
    </source>
</evidence>
<sequence>MVVSYQLLLINIDITLTISDSKVENIHTDRVLDSTSIKGLFSIVKFTALTAEDIILENILIVIKNNESLFITYDLKIAIV</sequence>
<proteinExistence type="predicted"/>
<name>A0A9X6JJE4_BACUK</name>
<gene>
    <name evidence="1" type="ORF">BK769_28970</name>
</gene>
<dbReference type="RefSeq" id="WP_000261762.1">
    <property type="nucleotide sequence ID" value="NZ_NFEH01000117.1"/>
</dbReference>
<dbReference type="Proteomes" id="UP000195087">
    <property type="component" value="Unassembled WGS sequence"/>
</dbReference>
<protein>
    <submittedName>
        <fullName evidence="1">Uncharacterized protein</fullName>
    </submittedName>
</protein>
<dbReference type="AlphaFoldDB" id="A0A9X6JJE4"/>
<organism evidence="1 2">
    <name type="scientific">Bacillus thuringiensis serovar kumamotoensis</name>
    <dbReference type="NCBI Taxonomy" id="132267"/>
    <lineage>
        <taxon>Bacteria</taxon>
        <taxon>Bacillati</taxon>
        <taxon>Bacillota</taxon>
        <taxon>Bacilli</taxon>
        <taxon>Bacillales</taxon>
        <taxon>Bacillaceae</taxon>
        <taxon>Bacillus</taxon>
        <taxon>Bacillus cereus group</taxon>
    </lineage>
</organism>
<evidence type="ECO:0000313" key="2">
    <source>
        <dbReference type="Proteomes" id="UP000195087"/>
    </source>
</evidence>